<reference evidence="2" key="1">
    <citation type="journal article" date="2019" name="Int. J. Syst. Evol. Microbiol.">
        <title>The Global Catalogue of Microorganisms (GCM) 10K type strain sequencing project: providing services to taxonomists for standard genome sequencing and annotation.</title>
        <authorList>
            <consortium name="The Broad Institute Genomics Platform"/>
            <consortium name="The Broad Institute Genome Sequencing Center for Infectious Disease"/>
            <person name="Wu L."/>
            <person name="Ma J."/>
        </authorList>
    </citation>
    <scope>NUCLEOTIDE SEQUENCE [LARGE SCALE GENOMIC DNA]</scope>
    <source>
        <strain evidence="2">CECT 8551</strain>
    </source>
</reference>
<comment type="caution">
    <text evidence="1">The sequence shown here is derived from an EMBL/GenBank/DDBJ whole genome shotgun (WGS) entry which is preliminary data.</text>
</comment>
<organism evidence="1 2">
    <name type="scientific">Belliella kenyensis</name>
    <dbReference type="NCBI Taxonomy" id="1472724"/>
    <lineage>
        <taxon>Bacteria</taxon>
        <taxon>Pseudomonadati</taxon>
        <taxon>Bacteroidota</taxon>
        <taxon>Cytophagia</taxon>
        <taxon>Cytophagales</taxon>
        <taxon>Cyclobacteriaceae</taxon>
        <taxon>Belliella</taxon>
    </lineage>
</organism>
<gene>
    <name evidence="1" type="ORF">ACFOUP_06530</name>
</gene>
<keyword evidence="1" id="KW-0449">Lipoprotein</keyword>
<keyword evidence="2" id="KW-1185">Reference proteome</keyword>
<dbReference type="SUPFAM" id="SSF50969">
    <property type="entry name" value="YVTN repeat-like/Quinoprotein amine dehydrogenase"/>
    <property type="match status" value="1"/>
</dbReference>
<sequence>MKYTLVFLVISSYLFSCNSDIEKVLEVDLISTKTNYPKIVNPDKIRINSAYLFVLESPSIDSSNPPIHLLDRSKLSYIKSIGSIGFGPGEVTDTSELWLDEGSDSFFVYSAIDKKISKFSVLSELFAEDQLKQKGEFFKAYSLLQYTDASFLALTVDASSRLVEFDTKGDSIAGYGALENFSKNKALDNYNLSQINMGWLGTNPSKSHYVVANMFTNRIDILTRKSGDVKSIYLNPKEHTAFELISEPSGLSAHWDLSSPYHFRDVAVTNTHIFALYGGISENKIKSTGEVAKTVYVFSLDGQLIAKLNLDTSIRSLAVTEDLKQLYGITTDAEPGIALFEVPAF</sequence>
<evidence type="ECO:0000313" key="2">
    <source>
        <dbReference type="Proteomes" id="UP001595766"/>
    </source>
</evidence>
<accession>A0ABV8EKH1</accession>
<proteinExistence type="predicted"/>
<evidence type="ECO:0000313" key="1">
    <source>
        <dbReference type="EMBL" id="MFC3976025.1"/>
    </source>
</evidence>
<dbReference type="InterPro" id="IPR011044">
    <property type="entry name" value="Quino_amine_DH_bsu"/>
</dbReference>
<dbReference type="RefSeq" id="WP_241292898.1">
    <property type="nucleotide sequence ID" value="NZ_JAKZGR010000004.1"/>
</dbReference>
<dbReference type="EMBL" id="JBHSAV010000017">
    <property type="protein sequence ID" value="MFC3976025.1"/>
    <property type="molecule type" value="Genomic_DNA"/>
</dbReference>
<protein>
    <submittedName>
        <fullName evidence="1">BF3164 family lipoprotein</fullName>
    </submittedName>
</protein>
<dbReference type="Pfam" id="PF15869">
    <property type="entry name" value="TolB_like"/>
    <property type="match status" value="1"/>
</dbReference>
<name>A0ABV8EKH1_9BACT</name>
<dbReference type="Proteomes" id="UP001595766">
    <property type="component" value="Unassembled WGS sequence"/>
</dbReference>